<dbReference type="Proteomes" id="UP000203082">
    <property type="component" value="Segment"/>
</dbReference>
<evidence type="ECO:0000259" key="2">
    <source>
        <dbReference type="Pfam" id="PF02957"/>
    </source>
</evidence>
<proteinExistence type="predicted"/>
<accession>Q9DTD3</accession>
<dbReference type="OrthoDB" id="27758at10239"/>
<name>Q9DTD3_9VIRU</name>
<dbReference type="Pfam" id="PF02957">
    <property type="entry name" value="TT_ORF2-like"/>
    <property type="match status" value="1"/>
</dbReference>
<feature type="compositionally biased region" description="Basic and acidic residues" evidence="1">
    <location>
        <begin position="88"/>
        <end position="102"/>
    </location>
</feature>
<feature type="compositionally biased region" description="Pro residues" evidence="1">
    <location>
        <begin position="49"/>
        <end position="73"/>
    </location>
</feature>
<dbReference type="GeneID" id="9725369"/>
<evidence type="ECO:0000313" key="3">
    <source>
        <dbReference type="EMBL" id="BAB20603.1"/>
    </source>
</evidence>
<organism evidence="3 4">
    <name type="scientific">Torque teno virus 2</name>
    <dbReference type="NCBI Taxonomy" id="687341"/>
    <lineage>
        <taxon>Viruses</taxon>
        <taxon>Monodnaviria</taxon>
        <taxon>Shotokuvirae</taxon>
        <taxon>Commensaviricota</taxon>
        <taxon>Cardeaviricetes</taxon>
        <taxon>Sanitavirales</taxon>
        <taxon>Anelloviridae</taxon>
        <taxon>Alphatorquevirus</taxon>
        <taxon>Alphatorquevirus homin2</taxon>
    </lineage>
</organism>
<dbReference type="KEGG" id="vg:9725369"/>
<keyword evidence="4" id="KW-1185">Reference proteome</keyword>
<feature type="domain" description="Hepatitis TT virus Orf2/Gyrovirus Vp2 N-terminal" evidence="2">
    <location>
        <begin position="12"/>
        <end position="62"/>
    </location>
</feature>
<dbReference type="EMBL" id="AB049608">
    <property type="protein sequence ID" value="BAB20603.1"/>
    <property type="molecule type" value="Genomic_DNA"/>
</dbReference>
<dbReference type="InterPro" id="IPR004118">
    <property type="entry name" value="HEV_TT_vir_Orf2/Gyrovir_Vp2_N"/>
</dbReference>
<dbReference type="RefSeq" id="YP_004021042.1">
    <property type="nucleotide sequence ID" value="NC_014480.2"/>
</dbReference>
<sequence length="121" mass="12757">MSLWRPPAHDVTGLERNWYESCFRSHAAMCGCGNFIDHLNDLASRFGRPPNPRPPGAPQPPPIRPLPALPAPEGPERAPWRSGGGGDAEGRGGGDAPRRGDGDGGDLADAELLAALEDDAE</sequence>
<evidence type="ECO:0000313" key="4">
    <source>
        <dbReference type="Proteomes" id="UP000203082"/>
    </source>
</evidence>
<reference evidence="3 4" key="1">
    <citation type="submission" date="2000-10" db="EMBL/GenBank/DDBJ databases">
        <title>simian TT virus.</title>
        <authorList>
            <person name="Abe K."/>
            <person name="Inami T."/>
        </authorList>
    </citation>
    <scope>NUCLEOTIDE SEQUENCE [LARGE SCALE GENOMIC DNA]</scope>
    <source>
        <strain evidence="3">S-TTV CH71</strain>
    </source>
</reference>
<protein>
    <submittedName>
        <fullName evidence="3">ORF2, ORF1 genes, isolate: s-TTV CH71</fullName>
    </submittedName>
</protein>
<evidence type="ECO:0000256" key="1">
    <source>
        <dbReference type="SAM" id="MobiDB-lite"/>
    </source>
</evidence>
<feature type="region of interest" description="Disordered" evidence="1">
    <location>
        <begin position="43"/>
        <end position="121"/>
    </location>
</feature>